<evidence type="ECO:0000256" key="1">
    <source>
        <dbReference type="SAM" id="MobiDB-lite"/>
    </source>
</evidence>
<proteinExistence type="predicted"/>
<feature type="compositionally biased region" description="Basic and acidic residues" evidence="1">
    <location>
        <begin position="116"/>
        <end position="133"/>
    </location>
</feature>
<dbReference type="Pfam" id="PF14223">
    <property type="entry name" value="Retrotran_gag_2"/>
    <property type="match status" value="1"/>
</dbReference>
<name>A0AAV8UQG7_9RHOD</name>
<dbReference type="AlphaFoldDB" id="A0AAV8UQG7"/>
<feature type="region of interest" description="Disordered" evidence="1">
    <location>
        <begin position="116"/>
        <end position="178"/>
    </location>
</feature>
<accession>A0AAV8UQG7</accession>
<dbReference type="Proteomes" id="UP001157974">
    <property type="component" value="Unassembled WGS sequence"/>
</dbReference>
<keyword evidence="3" id="KW-1185">Reference proteome</keyword>
<evidence type="ECO:0000313" key="3">
    <source>
        <dbReference type="Proteomes" id="UP001157974"/>
    </source>
</evidence>
<evidence type="ECO:0000313" key="2">
    <source>
        <dbReference type="EMBL" id="KAJ8903736.1"/>
    </source>
</evidence>
<protein>
    <submittedName>
        <fullName evidence="2">Uncharacterized protein</fullName>
    </submittedName>
</protein>
<organism evidence="2 3">
    <name type="scientific">Rhodosorus marinus</name>
    <dbReference type="NCBI Taxonomy" id="101924"/>
    <lineage>
        <taxon>Eukaryota</taxon>
        <taxon>Rhodophyta</taxon>
        <taxon>Stylonematophyceae</taxon>
        <taxon>Stylonematales</taxon>
        <taxon>Stylonemataceae</taxon>
        <taxon>Rhodosorus</taxon>
    </lineage>
</organism>
<sequence>MGTEYIDYAMRCGDHAGKLWTELQKVFRSARIENKFRLIDSFHSFEMDSEIGMRENVKKFNCIRMEFELLGEDVNNTQAIFCLLKSLPRDYETFAEIQRSQRDVPMVAEVTEKLLAEEQGRAHRNREVDRRPEATAMAAQKRSPRNSANAITAEMHDIGRKNAGGDYQTMRGEGVKEK</sequence>
<reference evidence="2 3" key="1">
    <citation type="journal article" date="2023" name="Nat. Commun.">
        <title>Origin of minicircular mitochondrial genomes in red algae.</title>
        <authorList>
            <person name="Lee Y."/>
            <person name="Cho C.H."/>
            <person name="Lee Y.M."/>
            <person name="Park S.I."/>
            <person name="Yang J.H."/>
            <person name="West J.A."/>
            <person name="Bhattacharya D."/>
            <person name="Yoon H.S."/>
        </authorList>
    </citation>
    <scope>NUCLEOTIDE SEQUENCE [LARGE SCALE GENOMIC DNA]</scope>
    <source>
        <strain evidence="2 3">CCMP1338</strain>
        <tissue evidence="2">Whole cell</tissue>
    </source>
</reference>
<comment type="caution">
    <text evidence="2">The sequence shown here is derived from an EMBL/GenBank/DDBJ whole genome shotgun (WGS) entry which is preliminary data.</text>
</comment>
<gene>
    <name evidence="2" type="ORF">NDN08_004836</name>
</gene>
<dbReference type="EMBL" id="JAMWBK010000007">
    <property type="protein sequence ID" value="KAJ8903736.1"/>
    <property type="molecule type" value="Genomic_DNA"/>
</dbReference>